<protein>
    <submittedName>
        <fullName evidence="3">DUF2059 domain-containing protein</fullName>
    </submittedName>
</protein>
<reference evidence="4" key="1">
    <citation type="journal article" date="2019" name="Int. J. Syst. Evol. Microbiol.">
        <title>The Global Catalogue of Microorganisms (GCM) 10K type strain sequencing project: providing services to taxonomists for standard genome sequencing and annotation.</title>
        <authorList>
            <consortium name="The Broad Institute Genomics Platform"/>
            <consortium name="The Broad Institute Genome Sequencing Center for Infectious Disease"/>
            <person name="Wu L."/>
            <person name="Ma J."/>
        </authorList>
    </citation>
    <scope>NUCLEOTIDE SEQUENCE [LARGE SCALE GENOMIC DNA]</scope>
    <source>
        <strain evidence="4">CGMCC 1.15731</strain>
    </source>
</reference>
<dbReference type="RefSeq" id="WP_374829598.1">
    <property type="nucleotide sequence ID" value="NZ_JBHEEZ010000001.1"/>
</dbReference>
<evidence type="ECO:0000313" key="3">
    <source>
        <dbReference type="EMBL" id="MFC4625181.1"/>
    </source>
</evidence>
<proteinExistence type="predicted"/>
<gene>
    <name evidence="3" type="ORF">ACFO1V_08100</name>
</gene>
<evidence type="ECO:0000313" key="4">
    <source>
        <dbReference type="Proteomes" id="UP001596042"/>
    </source>
</evidence>
<feature type="domain" description="DUF2059" evidence="2">
    <location>
        <begin position="95"/>
        <end position="152"/>
    </location>
</feature>
<feature type="signal peptide" evidence="1">
    <location>
        <begin position="1"/>
        <end position="28"/>
    </location>
</feature>
<comment type="caution">
    <text evidence="3">The sequence shown here is derived from an EMBL/GenBank/DDBJ whole genome shotgun (WGS) entry which is preliminary data.</text>
</comment>
<dbReference type="InterPro" id="IPR018637">
    <property type="entry name" value="DUF2059"/>
</dbReference>
<keyword evidence="1" id="KW-0732">Signal</keyword>
<organism evidence="3 4">
    <name type="scientific">Daeguia caeni</name>
    <dbReference type="NCBI Taxonomy" id="439612"/>
    <lineage>
        <taxon>Bacteria</taxon>
        <taxon>Pseudomonadati</taxon>
        <taxon>Pseudomonadota</taxon>
        <taxon>Alphaproteobacteria</taxon>
        <taxon>Hyphomicrobiales</taxon>
        <taxon>Brucellaceae</taxon>
        <taxon>Daeguia</taxon>
    </lineage>
</organism>
<sequence>MISAKGFRRLIAPITVVALMAGIHSASAQDATESQLAAARAAIAAIHATEQFDQILPNAARALKAELIQKDPNLEALITKTVDEKALALAARRADLENEAARVYAKAFTEEELNAITTFYNSPAGKKLIEEAPVITREVLKAAQIWQNGIARDLAEQVGEVLAKQAAAAGAAAPAPEQEPAKQ</sequence>
<evidence type="ECO:0000259" key="2">
    <source>
        <dbReference type="Pfam" id="PF09832"/>
    </source>
</evidence>
<evidence type="ECO:0000256" key="1">
    <source>
        <dbReference type="SAM" id="SignalP"/>
    </source>
</evidence>
<dbReference type="Proteomes" id="UP001596042">
    <property type="component" value="Unassembled WGS sequence"/>
</dbReference>
<accession>A0ABV9H458</accession>
<feature type="chain" id="PRO_5046438636" evidence="1">
    <location>
        <begin position="29"/>
        <end position="183"/>
    </location>
</feature>
<dbReference type="EMBL" id="JBHSEL010000053">
    <property type="protein sequence ID" value="MFC4625181.1"/>
    <property type="molecule type" value="Genomic_DNA"/>
</dbReference>
<keyword evidence="4" id="KW-1185">Reference proteome</keyword>
<dbReference type="Pfam" id="PF09832">
    <property type="entry name" value="DUF2059"/>
    <property type="match status" value="1"/>
</dbReference>
<name>A0ABV9H458_9HYPH</name>